<dbReference type="Proteomes" id="UP000192596">
    <property type="component" value="Unassembled WGS sequence"/>
</dbReference>
<evidence type="ECO:0000313" key="8">
    <source>
        <dbReference type="EMBL" id="OQO04899.1"/>
    </source>
</evidence>
<dbReference type="OrthoDB" id="3214149at2759"/>
<dbReference type="PROSITE" id="PS50157">
    <property type="entry name" value="ZINC_FINGER_C2H2_2"/>
    <property type="match status" value="1"/>
</dbReference>
<evidence type="ECO:0000256" key="5">
    <source>
        <dbReference type="PROSITE-ProRule" id="PRU00042"/>
    </source>
</evidence>
<organism evidence="8 9">
    <name type="scientific">Cryoendolithus antarcticus</name>
    <dbReference type="NCBI Taxonomy" id="1507870"/>
    <lineage>
        <taxon>Eukaryota</taxon>
        <taxon>Fungi</taxon>
        <taxon>Dikarya</taxon>
        <taxon>Ascomycota</taxon>
        <taxon>Pezizomycotina</taxon>
        <taxon>Dothideomycetes</taxon>
        <taxon>Dothideomycetidae</taxon>
        <taxon>Cladosporiales</taxon>
        <taxon>Cladosporiaceae</taxon>
        <taxon>Cryoendolithus</taxon>
    </lineage>
</organism>
<evidence type="ECO:0000256" key="1">
    <source>
        <dbReference type="ARBA" id="ARBA00022723"/>
    </source>
</evidence>
<evidence type="ECO:0000256" key="4">
    <source>
        <dbReference type="ARBA" id="ARBA00022833"/>
    </source>
</evidence>
<evidence type="ECO:0000256" key="3">
    <source>
        <dbReference type="ARBA" id="ARBA00022771"/>
    </source>
</evidence>
<dbReference type="InParanoid" id="A0A1V8T0Q9"/>
<keyword evidence="9" id="KW-1185">Reference proteome</keyword>
<protein>
    <recommendedName>
        <fullName evidence="7">C2H2-type domain-containing protein</fullName>
    </recommendedName>
</protein>
<dbReference type="Pfam" id="PF00096">
    <property type="entry name" value="zf-C2H2"/>
    <property type="match status" value="1"/>
</dbReference>
<dbReference type="PANTHER" id="PTHR19818">
    <property type="entry name" value="ZINC FINGER PROTEIN ZIC AND GLI"/>
    <property type="match status" value="1"/>
</dbReference>
<dbReference type="GO" id="GO:0008270">
    <property type="term" value="F:zinc ion binding"/>
    <property type="evidence" value="ECO:0007669"/>
    <property type="project" value="UniProtKB-KW"/>
</dbReference>
<evidence type="ECO:0000256" key="2">
    <source>
        <dbReference type="ARBA" id="ARBA00022737"/>
    </source>
</evidence>
<evidence type="ECO:0000256" key="6">
    <source>
        <dbReference type="SAM" id="MobiDB-lite"/>
    </source>
</evidence>
<dbReference type="InterPro" id="IPR013087">
    <property type="entry name" value="Znf_C2H2_type"/>
</dbReference>
<keyword evidence="1" id="KW-0479">Metal-binding</keyword>
<accession>A0A1V8T0Q9</accession>
<dbReference type="SMART" id="SM00355">
    <property type="entry name" value="ZnF_C2H2"/>
    <property type="match status" value="3"/>
</dbReference>
<dbReference type="EMBL" id="NAJO01000020">
    <property type="protein sequence ID" value="OQO04899.1"/>
    <property type="molecule type" value="Genomic_DNA"/>
</dbReference>
<reference evidence="9" key="1">
    <citation type="submission" date="2017-03" db="EMBL/GenBank/DDBJ databases">
        <title>Genomes of endolithic fungi from Antarctica.</title>
        <authorList>
            <person name="Coleine C."/>
            <person name="Masonjones S."/>
            <person name="Stajich J.E."/>
        </authorList>
    </citation>
    <scope>NUCLEOTIDE SEQUENCE [LARGE SCALE GENOMIC DNA]</scope>
    <source>
        <strain evidence="9">CCFEE 5527</strain>
    </source>
</reference>
<feature type="compositionally biased region" description="Low complexity" evidence="6">
    <location>
        <begin position="1"/>
        <end position="15"/>
    </location>
</feature>
<feature type="region of interest" description="Disordered" evidence="6">
    <location>
        <begin position="194"/>
        <end position="263"/>
    </location>
</feature>
<feature type="compositionally biased region" description="Basic and acidic residues" evidence="6">
    <location>
        <begin position="29"/>
        <end position="43"/>
    </location>
</feature>
<sequence length="492" mass="54212">MAHSPGSSDLSSPPSEEYDDRMSTPGAGAHHDTDGAHHGDGSHARPSKRRKTGQHHSNLHRAGSSQPEPMEEDDITISEDGWSDAPGSPGNDEWTMRAEAQVECQWKDCPFGPAANNDELVNHVQMVHCATGGPKRTKYACEWGECQKKQSNHPSGYALKAHMRSHTKEKPYYCSLPECDKSFTRSDALAKHMRTVHEPEPARLNTTLELPVPPKKTTKGPKPSNGVKHPQVDGSHVPTHDDDGNPVDPSPPNDNITYVPAHHPVTGQPGFMIHYPPDIHFSTQESAINADHLMRLLRRQIHWSSQEGERLRRENDALEKLKRSEWEAKEVLLEGVLAAELSRAERDGLLESLEPDVTESMQADAEPASHLRWNRTPPIFRRRRSDSTGPTPLDIPAVTTPTQDPSKTPSPPPTGASGGFEGEGDPYDNYLEGMMAQYEKRQRAASNRSMQLETPVKAEGDASARDQHADENDAAGALLGLGSAERRDQDRG</sequence>
<dbReference type="GO" id="GO:0000976">
    <property type="term" value="F:transcription cis-regulatory region binding"/>
    <property type="evidence" value="ECO:0007669"/>
    <property type="project" value="UniProtKB-ARBA"/>
</dbReference>
<keyword evidence="4" id="KW-0862">Zinc</keyword>
<dbReference type="FunFam" id="3.30.160.60:FF:000201">
    <property type="entry name" value="C2H2 finger domain protein (Gli3)"/>
    <property type="match status" value="1"/>
</dbReference>
<dbReference type="PROSITE" id="PS00028">
    <property type="entry name" value="ZINC_FINGER_C2H2_1"/>
    <property type="match status" value="1"/>
</dbReference>
<dbReference type="STRING" id="1507870.A0A1V8T0Q9"/>
<dbReference type="SUPFAM" id="SSF57667">
    <property type="entry name" value="beta-beta-alpha zinc fingers"/>
    <property type="match status" value="1"/>
</dbReference>
<proteinExistence type="predicted"/>
<dbReference type="AlphaFoldDB" id="A0A1V8T0Q9"/>
<dbReference type="InterPro" id="IPR050329">
    <property type="entry name" value="GLI_C2H2-zinc-finger"/>
</dbReference>
<dbReference type="PANTHER" id="PTHR19818:SF137">
    <property type="entry name" value="INO80 COMPLEX SUBUNIT 1"/>
    <property type="match status" value="1"/>
</dbReference>
<evidence type="ECO:0000313" key="9">
    <source>
        <dbReference type="Proteomes" id="UP000192596"/>
    </source>
</evidence>
<gene>
    <name evidence="8" type="ORF">B0A48_07916</name>
</gene>
<dbReference type="Gene3D" id="3.30.160.60">
    <property type="entry name" value="Classic Zinc Finger"/>
    <property type="match status" value="2"/>
</dbReference>
<feature type="region of interest" description="Disordered" evidence="6">
    <location>
        <begin position="1"/>
        <end position="93"/>
    </location>
</feature>
<dbReference type="GO" id="GO:0045944">
    <property type="term" value="P:positive regulation of transcription by RNA polymerase II"/>
    <property type="evidence" value="ECO:0007669"/>
    <property type="project" value="UniProtKB-ARBA"/>
</dbReference>
<dbReference type="GO" id="GO:0005634">
    <property type="term" value="C:nucleus"/>
    <property type="evidence" value="ECO:0007669"/>
    <property type="project" value="UniProtKB-ARBA"/>
</dbReference>
<dbReference type="InterPro" id="IPR036236">
    <property type="entry name" value="Znf_C2H2_sf"/>
</dbReference>
<comment type="caution">
    <text evidence="8">The sequence shown here is derived from an EMBL/GenBank/DDBJ whole genome shotgun (WGS) entry which is preliminary data.</text>
</comment>
<keyword evidence="2" id="KW-0677">Repeat</keyword>
<feature type="domain" description="C2H2-type" evidence="7">
    <location>
        <begin position="172"/>
        <end position="202"/>
    </location>
</feature>
<feature type="region of interest" description="Disordered" evidence="6">
    <location>
        <begin position="353"/>
        <end position="492"/>
    </location>
</feature>
<name>A0A1V8T0Q9_9PEZI</name>
<feature type="compositionally biased region" description="Basic residues" evidence="6">
    <location>
        <begin position="45"/>
        <end position="59"/>
    </location>
</feature>
<evidence type="ECO:0000259" key="7">
    <source>
        <dbReference type="PROSITE" id="PS50157"/>
    </source>
</evidence>
<dbReference type="GO" id="GO:0000981">
    <property type="term" value="F:DNA-binding transcription factor activity, RNA polymerase II-specific"/>
    <property type="evidence" value="ECO:0007669"/>
    <property type="project" value="UniProtKB-ARBA"/>
</dbReference>
<keyword evidence="3 5" id="KW-0863">Zinc-finger</keyword>
<feature type="compositionally biased region" description="Basic and acidic residues" evidence="6">
    <location>
        <begin position="456"/>
        <end position="471"/>
    </location>
</feature>